<feature type="transmembrane region" description="Helical" evidence="2">
    <location>
        <begin position="24"/>
        <end position="46"/>
    </location>
</feature>
<feature type="region of interest" description="Disordered" evidence="1">
    <location>
        <begin position="115"/>
        <end position="153"/>
    </location>
</feature>
<protein>
    <submittedName>
        <fullName evidence="3">PepSY domain-containing protein</fullName>
    </submittedName>
</protein>
<dbReference type="InterPro" id="IPR005625">
    <property type="entry name" value="PepSY-ass_TM"/>
</dbReference>
<evidence type="ECO:0000313" key="4">
    <source>
        <dbReference type="Proteomes" id="UP000654304"/>
    </source>
</evidence>
<feature type="compositionally biased region" description="Low complexity" evidence="1">
    <location>
        <begin position="115"/>
        <end position="128"/>
    </location>
</feature>
<gene>
    <name evidence="3" type="ORF">H8K43_18010</name>
</gene>
<dbReference type="Proteomes" id="UP000654304">
    <property type="component" value="Unassembled WGS sequence"/>
</dbReference>
<sequence>MTTHSPARHSTSAVLHRLFWRLHFWSGLLTAPIVLLAALTGILYIFTPQIEALRHAELDRVAQIPAPLPPLPLDQQLAAARSAVPGLPVKAIVPAYTPGETSLVLFGEQKMRGMPKAAAANPATAPHPAHQHADQHASHLGGAPGAASAISSTEHHSAAKEITSYVDPGTATVQGNLPDAERFKNWSRKLHSSLLQGDGWRWLIELGASWMLVMMLTGFYLWWPRGRAGWRKALLPAASNGAGHSRASWRYWHSISSVLLALFTLTILLTGLTWSKYTGENFRALQNATGQATPKPPRDLTSLVTEGQQPLSAEQIYTLAKAQAPAIRLRMTPPNNASGVWRIENDDRSQPEKRFQLVLDAYSGQRLYYADWDQLPLLSKATAVGIPFHRGEFGWWNQALLLAIGCSAIFSVLSGYAMWWQRRRPASVSAPALHGSHVRALPWWLVVVAAVLAYCMPVFGISLLLMLLIEASVLLLRPKA</sequence>
<proteinExistence type="predicted"/>
<dbReference type="PANTHER" id="PTHR34219:SF1">
    <property type="entry name" value="PEPSY DOMAIN-CONTAINING PROTEIN"/>
    <property type="match status" value="1"/>
</dbReference>
<feature type="transmembrane region" description="Helical" evidence="2">
    <location>
        <begin position="251"/>
        <end position="274"/>
    </location>
</feature>
<feature type="transmembrane region" description="Helical" evidence="2">
    <location>
        <begin position="441"/>
        <end position="469"/>
    </location>
</feature>
<feature type="transmembrane region" description="Helical" evidence="2">
    <location>
        <begin position="399"/>
        <end position="421"/>
    </location>
</feature>
<feature type="transmembrane region" description="Helical" evidence="2">
    <location>
        <begin position="202"/>
        <end position="223"/>
    </location>
</feature>
<organism evidence="3 4">
    <name type="scientific">Undibacterium curvum</name>
    <dbReference type="NCBI Taxonomy" id="2762294"/>
    <lineage>
        <taxon>Bacteria</taxon>
        <taxon>Pseudomonadati</taxon>
        <taxon>Pseudomonadota</taxon>
        <taxon>Betaproteobacteria</taxon>
        <taxon>Burkholderiales</taxon>
        <taxon>Oxalobacteraceae</taxon>
        <taxon>Undibacterium</taxon>
    </lineage>
</organism>
<evidence type="ECO:0000256" key="1">
    <source>
        <dbReference type="SAM" id="MobiDB-lite"/>
    </source>
</evidence>
<comment type="caution">
    <text evidence="3">The sequence shown here is derived from an EMBL/GenBank/DDBJ whole genome shotgun (WGS) entry which is preliminary data.</text>
</comment>
<keyword evidence="2" id="KW-0472">Membrane</keyword>
<keyword evidence="2" id="KW-1133">Transmembrane helix</keyword>
<dbReference type="EMBL" id="JACOGD010000013">
    <property type="protein sequence ID" value="MBC3933580.1"/>
    <property type="molecule type" value="Genomic_DNA"/>
</dbReference>
<reference evidence="3 4" key="1">
    <citation type="submission" date="2020-08" db="EMBL/GenBank/DDBJ databases">
        <title>Novel species isolated from subtropical streams in China.</title>
        <authorList>
            <person name="Lu H."/>
        </authorList>
    </citation>
    <scope>NUCLEOTIDE SEQUENCE [LARGE SCALE GENOMIC DNA]</scope>
    <source>
        <strain evidence="3 4">CY22W</strain>
    </source>
</reference>
<evidence type="ECO:0000256" key="2">
    <source>
        <dbReference type="SAM" id="Phobius"/>
    </source>
</evidence>
<dbReference type="Pfam" id="PF03929">
    <property type="entry name" value="PepSY_TM"/>
    <property type="match status" value="1"/>
</dbReference>
<dbReference type="RefSeq" id="WP_186905140.1">
    <property type="nucleotide sequence ID" value="NZ_JACOGD010000013.1"/>
</dbReference>
<evidence type="ECO:0000313" key="3">
    <source>
        <dbReference type="EMBL" id="MBC3933580.1"/>
    </source>
</evidence>
<keyword evidence="2" id="KW-0812">Transmembrane</keyword>
<accession>A0ABR7A9M3</accession>
<keyword evidence="4" id="KW-1185">Reference proteome</keyword>
<name>A0ABR7A9M3_9BURK</name>
<dbReference type="PANTHER" id="PTHR34219">
    <property type="entry name" value="IRON-REGULATED INNER MEMBRANE PROTEIN-RELATED"/>
    <property type="match status" value="1"/>
</dbReference>